<feature type="domain" description="DUF83" evidence="1">
    <location>
        <begin position="8"/>
        <end position="54"/>
    </location>
</feature>
<dbReference type="InterPro" id="IPR011604">
    <property type="entry name" value="PDDEXK-like_dom_sf"/>
</dbReference>
<dbReference type="AlphaFoldDB" id="A0A0P8A594"/>
<dbReference type="InterPro" id="IPR022765">
    <property type="entry name" value="Dna2/Cas4_DUF83"/>
</dbReference>
<accession>A0A0P8A594</accession>
<evidence type="ECO:0000259" key="1">
    <source>
        <dbReference type="Pfam" id="PF01930"/>
    </source>
</evidence>
<name>A0A0P8A594_9EURY</name>
<dbReference type="Proteomes" id="UP000050360">
    <property type="component" value="Unassembled WGS sequence"/>
</dbReference>
<dbReference type="Pfam" id="PF01930">
    <property type="entry name" value="Cas_Cas4"/>
    <property type="match status" value="1"/>
</dbReference>
<comment type="caution">
    <text evidence="2">The sequence shown here is derived from an EMBL/GenBank/DDBJ whole genome shotgun (WGS) entry which is preliminary data.</text>
</comment>
<evidence type="ECO:0000313" key="2">
    <source>
        <dbReference type="EMBL" id="KPQ41693.1"/>
    </source>
</evidence>
<sequence>MVEEMLAVSDITQYFYCPRKVYFMKTLGIKIKAKPKMDMGKEEHEKEHRRVKERNTVYGFPEEEIAQVIHDLAVED</sequence>
<evidence type="ECO:0000313" key="3">
    <source>
        <dbReference type="Proteomes" id="UP000050360"/>
    </source>
</evidence>
<organism evidence="2 3">
    <name type="scientific">Candidatus Methanoperedens nitratireducens</name>
    <dbReference type="NCBI Taxonomy" id="1392998"/>
    <lineage>
        <taxon>Archaea</taxon>
        <taxon>Methanobacteriati</taxon>
        <taxon>Methanobacteriota</taxon>
        <taxon>Stenosarchaea group</taxon>
        <taxon>Methanomicrobia</taxon>
        <taxon>Methanosarcinales</taxon>
        <taxon>ANME-2 cluster</taxon>
        <taxon>Candidatus Methanoperedentaceae</taxon>
        <taxon>Candidatus Methanoperedens</taxon>
    </lineage>
</organism>
<dbReference type="Gene3D" id="3.90.320.10">
    <property type="match status" value="1"/>
</dbReference>
<reference evidence="2 3" key="1">
    <citation type="submission" date="2015-09" db="EMBL/GenBank/DDBJ databases">
        <title>A metagenomics-based metabolic model of nitrate-dependent anaerobic oxidation of methane by Methanoperedens-like archaea.</title>
        <authorList>
            <person name="Arshad A."/>
            <person name="Speth D.R."/>
            <person name="De Graaf R.M."/>
            <person name="Op Den Camp H.J."/>
            <person name="Jetten M.S."/>
            <person name="Welte C.U."/>
        </authorList>
    </citation>
    <scope>NUCLEOTIDE SEQUENCE [LARGE SCALE GENOMIC DNA]</scope>
</reference>
<feature type="non-terminal residue" evidence="2">
    <location>
        <position position="76"/>
    </location>
</feature>
<gene>
    <name evidence="2" type="ORF">MPEBLZ_03755</name>
</gene>
<proteinExistence type="predicted"/>
<dbReference type="EMBL" id="LKCM01000312">
    <property type="protein sequence ID" value="KPQ41693.1"/>
    <property type="molecule type" value="Genomic_DNA"/>
</dbReference>
<protein>
    <recommendedName>
        <fullName evidence="1">DUF83 domain-containing protein</fullName>
    </recommendedName>
</protein>